<reference evidence="1 2" key="1">
    <citation type="submission" date="2015-04" db="EMBL/GenBank/DDBJ databases">
        <authorList>
            <person name="Syromyatnikov M.Y."/>
            <person name="Popov V.N."/>
        </authorList>
    </citation>
    <scope>NUCLEOTIDE SEQUENCE [LARGE SCALE GENOMIC DNA]</scope>
</reference>
<name>A0A1J1J7S3_9DIPT</name>
<sequence length="76" mass="8735">MSSSHMKITLESSKLQSESHKNVLSLLTEKDLISSHLSNQKEITEKAKWSTKQDIKRLHKMAIEEAIATRTRVMQN</sequence>
<evidence type="ECO:0000313" key="2">
    <source>
        <dbReference type="Proteomes" id="UP000183832"/>
    </source>
</evidence>
<proteinExistence type="predicted"/>
<evidence type="ECO:0000313" key="1">
    <source>
        <dbReference type="EMBL" id="CRL08485.1"/>
    </source>
</evidence>
<dbReference type="Proteomes" id="UP000183832">
    <property type="component" value="Unassembled WGS sequence"/>
</dbReference>
<organism evidence="1 2">
    <name type="scientific">Clunio marinus</name>
    <dbReference type="NCBI Taxonomy" id="568069"/>
    <lineage>
        <taxon>Eukaryota</taxon>
        <taxon>Metazoa</taxon>
        <taxon>Ecdysozoa</taxon>
        <taxon>Arthropoda</taxon>
        <taxon>Hexapoda</taxon>
        <taxon>Insecta</taxon>
        <taxon>Pterygota</taxon>
        <taxon>Neoptera</taxon>
        <taxon>Endopterygota</taxon>
        <taxon>Diptera</taxon>
        <taxon>Nematocera</taxon>
        <taxon>Chironomoidea</taxon>
        <taxon>Chironomidae</taxon>
        <taxon>Clunio</taxon>
    </lineage>
</organism>
<dbReference type="EMBL" id="CVRI01000075">
    <property type="protein sequence ID" value="CRL08485.1"/>
    <property type="molecule type" value="Genomic_DNA"/>
</dbReference>
<gene>
    <name evidence="1" type="ORF">CLUMA_CG021512</name>
</gene>
<dbReference type="AlphaFoldDB" id="A0A1J1J7S3"/>
<keyword evidence="2" id="KW-1185">Reference proteome</keyword>
<protein>
    <submittedName>
        <fullName evidence="1">CLUMA_CG021512, isoform A</fullName>
    </submittedName>
</protein>
<accession>A0A1J1J7S3</accession>